<organism evidence="1 2">
    <name type="scientific">Melia azedarach</name>
    <name type="common">Chinaberry tree</name>
    <dbReference type="NCBI Taxonomy" id="155640"/>
    <lineage>
        <taxon>Eukaryota</taxon>
        <taxon>Viridiplantae</taxon>
        <taxon>Streptophyta</taxon>
        <taxon>Embryophyta</taxon>
        <taxon>Tracheophyta</taxon>
        <taxon>Spermatophyta</taxon>
        <taxon>Magnoliopsida</taxon>
        <taxon>eudicotyledons</taxon>
        <taxon>Gunneridae</taxon>
        <taxon>Pentapetalae</taxon>
        <taxon>rosids</taxon>
        <taxon>malvids</taxon>
        <taxon>Sapindales</taxon>
        <taxon>Meliaceae</taxon>
        <taxon>Melia</taxon>
    </lineage>
</organism>
<evidence type="ECO:0000313" key="2">
    <source>
        <dbReference type="Proteomes" id="UP001164539"/>
    </source>
</evidence>
<dbReference type="Proteomes" id="UP001164539">
    <property type="component" value="Chromosome 9"/>
</dbReference>
<name>A0ACC1XJ76_MELAZ</name>
<protein>
    <submittedName>
        <fullName evidence="1">DNA polymerase alpha subunit B</fullName>
    </submittedName>
</protein>
<evidence type="ECO:0000313" key="1">
    <source>
        <dbReference type="EMBL" id="KAJ4710907.1"/>
    </source>
</evidence>
<sequence length="623" mass="69580">MEEEIKAEFERIGFGFDDEDEVLKKCLTFCINYNLKPSDLVSSWEVYYLNRQLDESTVKDAEMDGFMLHLQNEQKEAVIKEEPGLHIYSSKDVDMILNDEDEHIAEDILGIPVAKSPKSYSELLDSAHKTNGNGYSSNRPLKLVTPFGQRTEKFVVKFNINNLPDTENRSNEHDDENTEDDIIKRVKTGKKCSLIFHGSGPEPGCRFMYDRIEDRFNALENRIRKHANALVASGLYEEPTDPTVASQRSVFAVGMICCDGEGHLNDKSVLLQSSVEHSGGQRVRLDLHKLGHFSLFPGQVVGIEGHNPSGHCLIASKLIDSIPLPVDDDLNLHPAKKQALDQEIQSTNVISRPEEISMIIASGPFTTTDNLFFEPLMELLSYARRKQPQLLILLGPLVDSEHPQIKKGTIDTSFDEIFYLEILRRLQDYAECMGSEVRVILVPSIRDANHDFVFPQPPFDIHPPDSRHQITSLTNPGMFEADQVKVGCCTVDILKQLSGEEMSRNSKDGTSNDRMGRLANHILSQRSFYPLYPPAEGIPLDFSLAPEALSISSIPDIIILPSDMKFFAKVLSLGGCKEGEGEEQRKCVCVNPGRLAKGEGGGTFAELIYHGSPDMMNASIISI</sequence>
<gene>
    <name evidence="1" type="ORF">OWV82_017011</name>
</gene>
<proteinExistence type="predicted"/>
<accession>A0ACC1XJ76</accession>
<dbReference type="EMBL" id="CM051402">
    <property type="protein sequence ID" value="KAJ4710907.1"/>
    <property type="molecule type" value="Genomic_DNA"/>
</dbReference>
<reference evidence="1 2" key="1">
    <citation type="journal article" date="2023" name="Science">
        <title>Complex scaffold remodeling in plant triterpene biosynthesis.</title>
        <authorList>
            <person name="De La Pena R."/>
            <person name="Hodgson H."/>
            <person name="Liu J.C."/>
            <person name="Stephenson M.J."/>
            <person name="Martin A.C."/>
            <person name="Owen C."/>
            <person name="Harkess A."/>
            <person name="Leebens-Mack J."/>
            <person name="Jimenez L.E."/>
            <person name="Osbourn A."/>
            <person name="Sattely E.S."/>
        </authorList>
    </citation>
    <scope>NUCLEOTIDE SEQUENCE [LARGE SCALE GENOMIC DNA]</scope>
    <source>
        <strain evidence="2">cv. JPN11</strain>
        <tissue evidence="1">Leaf</tissue>
    </source>
</reference>
<comment type="caution">
    <text evidence="1">The sequence shown here is derived from an EMBL/GenBank/DDBJ whole genome shotgun (WGS) entry which is preliminary data.</text>
</comment>
<keyword evidence="2" id="KW-1185">Reference proteome</keyword>